<feature type="domain" description="Enoyl reductase (ER)" evidence="3">
    <location>
        <begin position="23"/>
        <end position="346"/>
    </location>
</feature>
<dbReference type="GO" id="GO:0070402">
    <property type="term" value="F:NADPH binding"/>
    <property type="evidence" value="ECO:0007669"/>
    <property type="project" value="TreeGrafter"/>
</dbReference>
<keyword evidence="1" id="KW-0521">NADP</keyword>
<evidence type="ECO:0000256" key="2">
    <source>
        <dbReference type="ARBA" id="ARBA00023002"/>
    </source>
</evidence>
<dbReference type="InterPro" id="IPR036291">
    <property type="entry name" value="NAD(P)-bd_dom_sf"/>
</dbReference>
<dbReference type="Gene3D" id="3.90.180.10">
    <property type="entry name" value="Medium-chain alcohol dehydrogenases, catalytic domain"/>
    <property type="match status" value="1"/>
</dbReference>
<dbReference type="AlphaFoldDB" id="A0A8T0IW62"/>
<evidence type="ECO:0000259" key="3">
    <source>
        <dbReference type="SMART" id="SM00829"/>
    </source>
</evidence>
<accession>A0A8T0IW62</accession>
<reference evidence="4" key="1">
    <citation type="submission" date="2020-06" db="EMBL/GenBank/DDBJ databases">
        <title>WGS assembly of Ceratodon purpureus strain R40.</title>
        <authorList>
            <person name="Carey S.B."/>
            <person name="Jenkins J."/>
            <person name="Shu S."/>
            <person name="Lovell J.T."/>
            <person name="Sreedasyam A."/>
            <person name="Maumus F."/>
            <person name="Tiley G.P."/>
            <person name="Fernandez-Pozo N."/>
            <person name="Barry K."/>
            <person name="Chen C."/>
            <person name="Wang M."/>
            <person name="Lipzen A."/>
            <person name="Daum C."/>
            <person name="Saski C.A."/>
            <person name="Payton A.C."/>
            <person name="Mcbreen J.C."/>
            <person name="Conrad R.E."/>
            <person name="Kollar L.M."/>
            <person name="Olsson S."/>
            <person name="Huttunen S."/>
            <person name="Landis J.B."/>
            <person name="Wickett N.J."/>
            <person name="Johnson M.G."/>
            <person name="Rensing S.A."/>
            <person name="Grimwood J."/>
            <person name="Schmutz J."/>
            <person name="Mcdaniel S.F."/>
        </authorList>
    </citation>
    <scope>NUCLEOTIDE SEQUENCE</scope>
    <source>
        <strain evidence="4">R40</strain>
    </source>
</reference>
<evidence type="ECO:0000313" key="5">
    <source>
        <dbReference type="Proteomes" id="UP000822688"/>
    </source>
</evidence>
<gene>
    <name evidence="4" type="ORF">KC19_2G205200</name>
</gene>
<dbReference type="PANTHER" id="PTHR48106:SF2">
    <property type="entry name" value="ZN2+-BINDING DEHYDROGENASE"/>
    <property type="match status" value="1"/>
</dbReference>
<dbReference type="GO" id="GO:0016651">
    <property type="term" value="F:oxidoreductase activity, acting on NAD(P)H"/>
    <property type="evidence" value="ECO:0007669"/>
    <property type="project" value="TreeGrafter"/>
</dbReference>
<dbReference type="SUPFAM" id="SSF51735">
    <property type="entry name" value="NAD(P)-binding Rossmann-fold domains"/>
    <property type="match status" value="1"/>
</dbReference>
<dbReference type="Gene3D" id="3.40.50.720">
    <property type="entry name" value="NAD(P)-binding Rossmann-like Domain"/>
    <property type="match status" value="1"/>
</dbReference>
<sequence length="348" mass="38225">MAPAMAMHRAVQVRDVKKGSTATLTERLQLAMVATPRAQRGEVVVHMLCRPVHPADLLSLAGTYPPWQPPCLPATLGLEGMGVVYELGEGVKEEYGLKEGQRVFPYIPRPDLEGQGSWQEFVVAPAQDVFPIPDSVSDHTAAQFYVNPWSTLAMLRELNPQKGDYIIQSAAASTLGRMIIQVAHHLGFKTINLVRRNKQKSELRALGADEVINYTEENVVQRVKKITHDKMAHGGLDCIGGNFTKTVMSSVRKGGLVMVYASLGGQSLQPGLANLMFRDVRLHGFWLSNWLDRLSPEQLREFSSAVMKLLASGVIHTRTADVFPLAQVEQAILRSQEVGGAGKVLLVN</sequence>
<dbReference type="InterPro" id="IPR013149">
    <property type="entry name" value="ADH-like_C"/>
</dbReference>
<dbReference type="Pfam" id="PF08240">
    <property type="entry name" value="ADH_N"/>
    <property type="match status" value="1"/>
</dbReference>
<dbReference type="PANTHER" id="PTHR48106">
    <property type="entry name" value="QUINONE OXIDOREDUCTASE PIG3-RELATED"/>
    <property type="match status" value="1"/>
</dbReference>
<proteinExistence type="predicted"/>
<dbReference type="SMART" id="SM00829">
    <property type="entry name" value="PKS_ER"/>
    <property type="match status" value="1"/>
</dbReference>
<dbReference type="InterPro" id="IPR011032">
    <property type="entry name" value="GroES-like_sf"/>
</dbReference>
<dbReference type="InterPro" id="IPR013154">
    <property type="entry name" value="ADH-like_N"/>
</dbReference>
<keyword evidence="5" id="KW-1185">Reference proteome</keyword>
<organism evidence="4 5">
    <name type="scientific">Ceratodon purpureus</name>
    <name type="common">Fire moss</name>
    <name type="synonym">Dicranum purpureum</name>
    <dbReference type="NCBI Taxonomy" id="3225"/>
    <lineage>
        <taxon>Eukaryota</taxon>
        <taxon>Viridiplantae</taxon>
        <taxon>Streptophyta</taxon>
        <taxon>Embryophyta</taxon>
        <taxon>Bryophyta</taxon>
        <taxon>Bryophytina</taxon>
        <taxon>Bryopsida</taxon>
        <taxon>Dicranidae</taxon>
        <taxon>Pseudoditrichales</taxon>
        <taxon>Ditrichaceae</taxon>
        <taxon>Ceratodon</taxon>
    </lineage>
</organism>
<dbReference type="SUPFAM" id="SSF50129">
    <property type="entry name" value="GroES-like"/>
    <property type="match status" value="1"/>
</dbReference>
<comment type="caution">
    <text evidence="4">The sequence shown here is derived from an EMBL/GenBank/DDBJ whole genome shotgun (WGS) entry which is preliminary data.</text>
</comment>
<dbReference type="Proteomes" id="UP000822688">
    <property type="component" value="Chromosome 2"/>
</dbReference>
<evidence type="ECO:0000256" key="1">
    <source>
        <dbReference type="ARBA" id="ARBA00022857"/>
    </source>
</evidence>
<protein>
    <recommendedName>
        <fullName evidence="3">Enoyl reductase (ER) domain-containing protein</fullName>
    </recommendedName>
</protein>
<evidence type="ECO:0000313" key="4">
    <source>
        <dbReference type="EMBL" id="KAG0587964.1"/>
    </source>
</evidence>
<dbReference type="InterPro" id="IPR020843">
    <property type="entry name" value="ER"/>
</dbReference>
<dbReference type="Pfam" id="PF00107">
    <property type="entry name" value="ADH_zinc_N"/>
    <property type="match status" value="1"/>
</dbReference>
<dbReference type="CDD" id="cd05282">
    <property type="entry name" value="ETR_like"/>
    <property type="match status" value="1"/>
</dbReference>
<keyword evidence="2" id="KW-0560">Oxidoreductase</keyword>
<dbReference type="EMBL" id="CM026422">
    <property type="protein sequence ID" value="KAG0587964.1"/>
    <property type="molecule type" value="Genomic_DNA"/>
</dbReference>
<name>A0A8T0IW62_CERPU</name>